<dbReference type="GO" id="GO:0000287">
    <property type="term" value="F:magnesium ion binding"/>
    <property type="evidence" value="ECO:0007669"/>
    <property type="project" value="TreeGrafter"/>
</dbReference>
<evidence type="ECO:0000256" key="7">
    <source>
        <dbReference type="ARBA" id="ARBA00022801"/>
    </source>
</evidence>
<dbReference type="GO" id="GO:0005737">
    <property type="term" value="C:cytoplasm"/>
    <property type="evidence" value="ECO:0007669"/>
    <property type="project" value="TreeGrafter"/>
</dbReference>
<proteinExistence type="inferred from homology"/>
<evidence type="ECO:0000256" key="8">
    <source>
        <dbReference type="ARBA" id="ARBA00022842"/>
    </source>
</evidence>
<sequence length="297" mass="32447">MIPVRLISFENLSPNKAVDFKVTIDLTKANLSDSIPSENTLLEVEKSILETIKANPIEDIDIVFQKDDANRKLKKLIVFDMDSTLIYQEVIELIAAQAGVEAEVTTITTAAMNGEIDFKESLARRVLLLKGIKSANLWEELKPQLQITKGASELCKVMSKTGCKLAVCSGGFLPLANYIKEQLNLDYAFANQLETEVDNQGVEILSGKTFGDIVDGAKKRDLLEQLAIENSIDLGASVAIGDGANDLLMMGKAGFGVAWNAKPKVQLEAPSCLNSDSLKDVLYIFGYNDLEIADLLM</sequence>
<keyword evidence="8" id="KW-0460">Magnesium</keyword>
<evidence type="ECO:0000256" key="10">
    <source>
        <dbReference type="ARBA" id="ARBA00031693"/>
    </source>
</evidence>
<evidence type="ECO:0000256" key="2">
    <source>
        <dbReference type="ARBA" id="ARBA00005135"/>
    </source>
</evidence>
<keyword evidence="13" id="KW-1185">Reference proteome</keyword>
<feature type="active site" description="Proton donor" evidence="11">
    <location>
        <position position="82"/>
    </location>
</feature>
<name>A0A1E4SW32_9ASCO</name>
<evidence type="ECO:0000256" key="11">
    <source>
        <dbReference type="PIRSR" id="PIRSR604469-1"/>
    </source>
</evidence>
<dbReference type="SUPFAM" id="SSF56784">
    <property type="entry name" value="HAD-like"/>
    <property type="match status" value="1"/>
</dbReference>
<evidence type="ECO:0000313" key="12">
    <source>
        <dbReference type="EMBL" id="ODV83709.1"/>
    </source>
</evidence>
<evidence type="ECO:0000313" key="13">
    <source>
        <dbReference type="Proteomes" id="UP000094801"/>
    </source>
</evidence>
<dbReference type="Pfam" id="PF00702">
    <property type="entry name" value="Hydrolase"/>
    <property type="match status" value="1"/>
</dbReference>
<keyword evidence="5" id="KW-0028">Amino-acid biosynthesis</keyword>
<comment type="similarity">
    <text evidence="3">Belongs to the HAD-like hydrolase superfamily. SerB family.</text>
</comment>
<keyword evidence="7" id="KW-0378">Hydrolase</keyword>
<evidence type="ECO:0000256" key="9">
    <source>
        <dbReference type="ARBA" id="ARBA00023299"/>
    </source>
</evidence>
<comment type="cofactor">
    <cofactor evidence="1">
        <name>Mg(2+)</name>
        <dbReference type="ChEBI" id="CHEBI:18420"/>
    </cofactor>
</comment>
<dbReference type="PANTHER" id="PTHR43344:SF2">
    <property type="entry name" value="PHOSPHOSERINE PHOSPHATASE"/>
    <property type="match status" value="1"/>
</dbReference>
<dbReference type="AlphaFoldDB" id="A0A1E4SW32"/>
<evidence type="ECO:0000256" key="3">
    <source>
        <dbReference type="ARBA" id="ARBA00009184"/>
    </source>
</evidence>
<dbReference type="InterPro" id="IPR023214">
    <property type="entry name" value="HAD_sf"/>
</dbReference>
<dbReference type="InterPro" id="IPR004469">
    <property type="entry name" value="PSP"/>
</dbReference>
<dbReference type="PANTHER" id="PTHR43344">
    <property type="entry name" value="PHOSPHOSERINE PHOSPHATASE"/>
    <property type="match status" value="1"/>
</dbReference>
<dbReference type="InterPro" id="IPR050582">
    <property type="entry name" value="HAD-like_SerB"/>
</dbReference>
<dbReference type="NCBIfam" id="TIGR01488">
    <property type="entry name" value="HAD-SF-IB"/>
    <property type="match status" value="1"/>
</dbReference>
<evidence type="ECO:0000256" key="5">
    <source>
        <dbReference type="ARBA" id="ARBA00022605"/>
    </source>
</evidence>
<protein>
    <recommendedName>
        <fullName evidence="4">phosphoserine phosphatase</fullName>
        <ecNumber evidence="4">3.1.3.3</ecNumber>
    </recommendedName>
    <alternativeName>
        <fullName evidence="10">O-phosphoserine phosphohydrolase</fullName>
    </alternativeName>
</protein>
<feature type="active site" description="Nucleophile" evidence="11">
    <location>
        <position position="80"/>
    </location>
</feature>
<gene>
    <name evidence="12" type="ORF">CANARDRAFT_202375</name>
</gene>
<dbReference type="Proteomes" id="UP000094801">
    <property type="component" value="Unassembled WGS sequence"/>
</dbReference>
<dbReference type="SFLD" id="SFLDG01137">
    <property type="entry name" value="C1.6.1:_Phosphoserine_Phosphat"/>
    <property type="match status" value="1"/>
</dbReference>
<dbReference type="SFLD" id="SFLDG01136">
    <property type="entry name" value="C1.6:_Phosphoserine_Phosphatas"/>
    <property type="match status" value="1"/>
</dbReference>
<keyword evidence="6" id="KW-0479">Metal-binding</keyword>
<keyword evidence="9" id="KW-0718">Serine biosynthesis</keyword>
<comment type="pathway">
    <text evidence="2">Amino-acid biosynthesis; L-serine biosynthesis; L-serine from 3-phospho-D-glycerate: step 3/3.</text>
</comment>
<dbReference type="STRING" id="983967.A0A1E4SW32"/>
<dbReference type="EC" id="3.1.3.3" evidence="4"/>
<dbReference type="GO" id="GO:0006564">
    <property type="term" value="P:L-serine biosynthetic process"/>
    <property type="evidence" value="ECO:0007669"/>
    <property type="project" value="UniProtKB-KW"/>
</dbReference>
<dbReference type="SFLD" id="SFLDS00003">
    <property type="entry name" value="Haloacid_Dehalogenase"/>
    <property type="match status" value="1"/>
</dbReference>
<dbReference type="UniPathway" id="UPA00135">
    <property type="reaction ID" value="UER00198"/>
</dbReference>
<organism evidence="12 13">
    <name type="scientific">[Candida] arabinofermentans NRRL YB-2248</name>
    <dbReference type="NCBI Taxonomy" id="983967"/>
    <lineage>
        <taxon>Eukaryota</taxon>
        <taxon>Fungi</taxon>
        <taxon>Dikarya</taxon>
        <taxon>Ascomycota</taxon>
        <taxon>Saccharomycotina</taxon>
        <taxon>Pichiomycetes</taxon>
        <taxon>Pichiales</taxon>
        <taxon>Pichiaceae</taxon>
        <taxon>Ogataea</taxon>
        <taxon>Ogataea/Candida clade</taxon>
    </lineage>
</organism>
<dbReference type="NCBIfam" id="TIGR00338">
    <property type="entry name" value="serB"/>
    <property type="match status" value="1"/>
</dbReference>
<evidence type="ECO:0000256" key="4">
    <source>
        <dbReference type="ARBA" id="ARBA00012640"/>
    </source>
</evidence>
<accession>A0A1E4SW32</accession>
<dbReference type="SFLD" id="SFLDF00029">
    <property type="entry name" value="phosphoserine_phosphatase"/>
    <property type="match status" value="1"/>
</dbReference>
<reference evidence="13" key="1">
    <citation type="submission" date="2016-04" db="EMBL/GenBank/DDBJ databases">
        <title>Comparative genomics of biotechnologically important yeasts.</title>
        <authorList>
            <consortium name="DOE Joint Genome Institute"/>
            <person name="Riley R."/>
            <person name="Haridas S."/>
            <person name="Wolfe K.H."/>
            <person name="Lopes M.R."/>
            <person name="Hittinger C.T."/>
            <person name="Goker M."/>
            <person name="Salamov A."/>
            <person name="Wisecaver J."/>
            <person name="Long T.M."/>
            <person name="Aerts A.L."/>
            <person name="Barry K."/>
            <person name="Choi C."/>
            <person name="Clum A."/>
            <person name="Coughlan A.Y."/>
            <person name="Deshpande S."/>
            <person name="Douglass A.P."/>
            <person name="Hanson S.J."/>
            <person name="Klenk H.-P."/>
            <person name="Labutti K."/>
            <person name="Lapidus A."/>
            <person name="Lindquist E."/>
            <person name="Lipzen A."/>
            <person name="Meier-Kolthoff J.P."/>
            <person name="Ohm R.A."/>
            <person name="Otillar R.P."/>
            <person name="Pangilinan J."/>
            <person name="Peng Y."/>
            <person name="Rokas A."/>
            <person name="Rosa C.A."/>
            <person name="Scheuner C."/>
            <person name="Sibirny A.A."/>
            <person name="Slot J.C."/>
            <person name="Stielow J.B."/>
            <person name="Sun H."/>
            <person name="Kurtzman C.P."/>
            <person name="Blackwell M."/>
            <person name="Grigoriev I.V."/>
            <person name="Jeffries T.W."/>
        </authorList>
    </citation>
    <scope>NUCLEOTIDE SEQUENCE [LARGE SCALE GENOMIC DNA]</scope>
    <source>
        <strain evidence="13">NRRL YB-2248</strain>
    </source>
</reference>
<dbReference type="Gene3D" id="3.40.50.1000">
    <property type="entry name" value="HAD superfamily/HAD-like"/>
    <property type="match status" value="1"/>
</dbReference>
<dbReference type="EMBL" id="KV453861">
    <property type="protein sequence ID" value="ODV83709.1"/>
    <property type="molecule type" value="Genomic_DNA"/>
</dbReference>
<dbReference type="OrthoDB" id="27226at2759"/>
<dbReference type="GO" id="GO:0036424">
    <property type="term" value="F:L-phosphoserine phosphatase activity"/>
    <property type="evidence" value="ECO:0007669"/>
    <property type="project" value="InterPro"/>
</dbReference>
<evidence type="ECO:0000256" key="1">
    <source>
        <dbReference type="ARBA" id="ARBA00001946"/>
    </source>
</evidence>
<evidence type="ECO:0000256" key="6">
    <source>
        <dbReference type="ARBA" id="ARBA00022723"/>
    </source>
</evidence>
<dbReference type="InterPro" id="IPR036412">
    <property type="entry name" value="HAD-like_sf"/>
</dbReference>